<evidence type="ECO:0000256" key="2">
    <source>
        <dbReference type="ARBA" id="ARBA00022692"/>
    </source>
</evidence>
<sequence>MIEIVLLTILILIFGEIIPKVWASKYPLEFSRIISIPLYWVGVLIYPVAKILTELIRYFTGIFKLQKNRSALSISEIPDLADISMGKGSIEEDEHDLISGLVSFKSVTVREIMTPRVDIVAVSLDTSFDELLNTIVESGHSRIPLYKENLDNIVGIIYAKDLLPFVSKKSEVKDSLNLKNISRETIFVPETKFINELMHEFQSKNLHLGIVVDEYGGTSGLVSLEDILEEIVGEIRDEYDNEEEEINKIDANKFSVLGKTPIEELNELFDHKFSSEDDDYDTVAGFIFNHAGTIPSENYQFVYEGYKFTVQEVVNNRINKIVIERIKLNEDKE</sequence>
<dbReference type="InterPro" id="IPR036318">
    <property type="entry name" value="FAD-bd_PCMH-like_sf"/>
</dbReference>
<evidence type="ECO:0000259" key="8">
    <source>
        <dbReference type="PROSITE" id="PS51371"/>
    </source>
</evidence>
<evidence type="ECO:0000313" key="10">
    <source>
        <dbReference type="EMBL" id="KUG25033.1"/>
    </source>
</evidence>
<protein>
    <submittedName>
        <fullName evidence="10">Hemolysin</fullName>
    </submittedName>
</protein>
<dbReference type="AlphaFoldDB" id="A0A0W8FW51"/>
<dbReference type="SUPFAM" id="SSF54631">
    <property type="entry name" value="CBS-domain pair"/>
    <property type="match status" value="1"/>
</dbReference>
<dbReference type="FunFam" id="3.10.580.10:FF:000002">
    <property type="entry name" value="Magnesium/cobalt efflux protein CorC"/>
    <property type="match status" value="1"/>
</dbReference>
<name>A0A0W8FW51_9ZZZZ</name>
<keyword evidence="4" id="KW-1133">Transmembrane helix</keyword>
<feature type="coiled-coil region" evidence="7">
    <location>
        <begin position="225"/>
        <end position="252"/>
    </location>
</feature>
<feature type="domain" description="CBS" evidence="8">
    <location>
        <begin position="113"/>
        <end position="175"/>
    </location>
</feature>
<dbReference type="PANTHER" id="PTHR22777:SF17">
    <property type="entry name" value="UPF0053 PROTEIN SLL0260"/>
    <property type="match status" value="1"/>
</dbReference>
<keyword evidence="5" id="KW-0129">CBS domain</keyword>
<dbReference type="Gene3D" id="3.10.580.10">
    <property type="entry name" value="CBS-domain"/>
    <property type="match status" value="1"/>
</dbReference>
<dbReference type="SMART" id="SM01091">
    <property type="entry name" value="CorC_HlyC"/>
    <property type="match status" value="1"/>
</dbReference>
<dbReference type="Pfam" id="PF03471">
    <property type="entry name" value="CorC_HlyC"/>
    <property type="match status" value="1"/>
</dbReference>
<dbReference type="GO" id="GO:0005886">
    <property type="term" value="C:plasma membrane"/>
    <property type="evidence" value="ECO:0007669"/>
    <property type="project" value="TreeGrafter"/>
</dbReference>
<dbReference type="InterPro" id="IPR000644">
    <property type="entry name" value="CBS_dom"/>
</dbReference>
<evidence type="ECO:0000259" key="9">
    <source>
        <dbReference type="PROSITE" id="PS51846"/>
    </source>
</evidence>
<accession>A0A0W8FW51</accession>
<dbReference type="InterPro" id="IPR016169">
    <property type="entry name" value="FAD-bd_PCMH_sub2"/>
</dbReference>
<reference evidence="10" key="1">
    <citation type="journal article" date="2015" name="Proc. Natl. Acad. Sci. U.S.A.">
        <title>Networks of energetic and metabolic interactions define dynamics in microbial communities.</title>
        <authorList>
            <person name="Embree M."/>
            <person name="Liu J.K."/>
            <person name="Al-Bassam M.M."/>
            <person name="Zengler K."/>
        </authorList>
    </citation>
    <scope>NUCLEOTIDE SEQUENCE</scope>
</reference>
<dbReference type="InterPro" id="IPR044751">
    <property type="entry name" value="Ion_transp-like_CBS"/>
</dbReference>
<dbReference type="InterPro" id="IPR046342">
    <property type="entry name" value="CBS_dom_sf"/>
</dbReference>
<dbReference type="GO" id="GO:0050660">
    <property type="term" value="F:flavin adenine dinucleotide binding"/>
    <property type="evidence" value="ECO:0007669"/>
    <property type="project" value="InterPro"/>
</dbReference>
<dbReference type="InterPro" id="IPR002550">
    <property type="entry name" value="CNNM"/>
</dbReference>
<evidence type="ECO:0000256" key="6">
    <source>
        <dbReference type="ARBA" id="ARBA00023136"/>
    </source>
</evidence>
<dbReference type="InterPro" id="IPR005170">
    <property type="entry name" value="Transptr-assoc_dom"/>
</dbReference>
<dbReference type="SUPFAM" id="SSF56176">
    <property type="entry name" value="FAD-binding/transporter-associated domain-like"/>
    <property type="match status" value="1"/>
</dbReference>
<comment type="subcellular location">
    <subcellularLocation>
        <location evidence="1">Membrane</location>
        <topology evidence="1">Multi-pass membrane protein</topology>
    </subcellularLocation>
</comment>
<dbReference type="PROSITE" id="PS51846">
    <property type="entry name" value="CNNM"/>
    <property type="match status" value="1"/>
</dbReference>
<dbReference type="PROSITE" id="PS51371">
    <property type="entry name" value="CBS"/>
    <property type="match status" value="2"/>
</dbReference>
<organism evidence="10">
    <name type="scientific">hydrocarbon metagenome</name>
    <dbReference type="NCBI Taxonomy" id="938273"/>
    <lineage>
        <taxon>unclassified sequences</taxon>
        <taxon>metagenomes</taxon>
        <taxon>ecological metagenomes</taxon>
    </lineage>
</organism>
<feature type="domain" description="CNNM transmembrane" evidence="9">
    <location>
        <begin position="1"/>
        <end position="94"/>
    </location>
</feature>
<keyword evidence="7" id="KW-0175">Coiled coil</keyword>
<comment type="caution">
    <text evidence="10">The sequence shown here is derived from an EMBL/GenBank/DDBJ whole genome shotgun (WGS) entry which is preliminary data.</text>
</comment>
<dbReference type="SMART" id="SM00116">
    <property type="entry name" value="CBS"/>
    <property type="match status" value="2"/>
</dbReference>
<dbReference type="Gene3D" id="3.30.465.10">
    <property type="match status" value="1"/>
</dbReference>
<gene>
    <name evidence="10" type="ORF">ASZ90_005145</name>
</gene>
<evidence type="ECO:0000256" key="3">
    <source>
        <dbReference type="ARBA" id="ARBA00022737"/>
    </source>
</evidence>
<dbReference type="PANTHER" id="PTHR22777">
    <property type="entry name" value="HEMOLYSIN-RELATED"/>
    <property type="match status" value="1"/>
</dbReference>
<evidence type="ECO:0000256" key="1">
    <source>
        <dbReference type="ARBA" id="ARBA00004141"/>
    </source>
</evidence>
<dbReference type="Pfam" id="PF00571">
    <property type="entry name" value="CBS"/>
    <property type="match status" value="2"/>
</dbReference>
<evidence type="ECO:0000256" key="5">
    <source>
        <dbReference type="ARBA" id="ARBA00023122"/>
    </source>
</evidence>
<dbReference type="Pfam" id="PF01595">
    <property type="entry name" value="CNNM"/>
    <property type="match status" value="1"/>
</dbReference>
<proteinExistence type="predicted"/>
<evidence type="ECO:0000256" key="4">
    <source>
        <dbReference type="ARBA" id="ARBA00022989"/>
    </source>
</evidence>
<dbReference type="EMBL" id="LNQE01000780">
    <property type="protein sequence ID" value="KUG25033.1"/>
    <property type="molecule type" value="Genomic_DNA"/>
</dbReference>
<dbReference type="CDD" id="cd04590">
    <property type="entry name" value="CBS_pair_CorC_HlyC_assoc"/>
    <property type="match status" value="1"/>
</dbReference>
<keyword evidence="6" id="KW-0472">Membrane</keyword>
<feature type="domain" description="CBS" evidence="8">
    <location>
        <begin position="181"/>
        <end position="238"/>
    </location>
</feature>
<keyword evidence="3" id="KW-0677">Repeat</keyword>
<evidence type="ECO:0000256" key="7">
    <source>
        <dbReference type="SAM" id="Coils"/>
    </source>
</evidence>
<keyword evidence="2" id="KW-0812">Transmembrane</keyword>